<protein>
    <submittedName>
        <fullName evidence="3">Peptidoglycan-binding protein</fullName>
    </submittedName>
</protein>
<dbReference type="Gene3D" id="3.90.70.10">
    <property type="entry name" value="Cysteine proteinases"/>
    <property type="match status" value="1"/>
</dbReference>
<dbReference type="InterPro" id="IPR036366">
    <property type="entry name" value="PGBDSf"/>
</dbReference>
<feature type="region of interest" description="Disordered" evidence="1">
    <location>
        <begin position="1"/>
        <end position="37"/>
    </location>
</feature>
<keyword evidence="4" id="KW-1185">Reference proteome</keyword>
<dbReference type="SUPFAM" id="SSF47090">
    <property type="entry name" value="PGBD-like"/>
    <property type="match status" value="1"/>
</dbReference>
<sequence>TVPPPAAAPSPATGAPPAAVSTPAAAQPSAAATPTPATASFTAEAALRQLAAKWEVQLAPGEACQEAAKRNLRCWQTKGGLAEIRRLNRPVIIKLRDDPAQPQTVLLTAISAGKATLVTSSGTETVAFEALEQRFDGSFTTFWRAPRSWREEVTQGDKGPDVDWLARRLAQINGVKKPRENQPLAGETLRYLREFQSAQGLKADGVAGPKTFIRLSQPGTLTEPRLLAAAGK</sequence>
<evidence type="ECO:0000259" key="2">
    <source>
        <dbReference type="Pfam" id="PF01471"/>
    </source>
</evidence>
<feature type="non-terminal residue" evidence="3">
    <location>
        <position position="1"/>
    </location>
</feature>
<dbReference type="InterPro" id="IPR002477">
    <property type="entry name" value="Peptidoglycan-bd-like"/>
</dbReference>
<dbReference type="Pfam" id="PF01471">
    <property type="entry name" value="PG_binding_1"/>
    <property type="match status" value="1"/>
</dbReference>
<evidence type="ECO:0000313" key="3">
    <source>
        <dbReference type="EMBL" id="MYN05324.1"/>
    </source>
</evidence>
<dbReference type="Gene3D" id="1.10.101.10">
    <property type="entry name" value="PGBD-like superfamily/PGBD"/>
    <property type="match status" value="1"/>
</dbReference>
<evidence type="ECO:0000256" key="1">
    <source>
        <dbReference type="SAM" id="MobiDB-lite"/>
    </source>
</evidence>
<name>A0A6N9HPC4_9BURK</name>
<dbReference type="EMBL" id="WWCJ01000028">
    <property type="protein sequence ID" value="MYN05324.1"/>
    <property type="molecule type" value="Genomic_DNA"/>
</dbReference>
<gene>
    <name evidence="3" type="ORF">GTP41_24815</name>
</gene>
<reference evidence="3 4" key="1">
    <citation type="submission" date="2019-12" db="EMBL/GenBank/DDBJ databases">
        <title>Novel species isolated from a subtropical stream in China.</title>
        <authorList>
            <person name="Lu H."/>
        </authorList>
    </citation>
    <scope>NUCLEOTIDE SEQUENCE [LARGE SCALE GENOMIC DNA]</scope>
    <source>
        <strain evidence="3 4">DS3</strain>
    </source>
</reference>
<feature type="compositionally biased region" description="Low complexity" evidence="1">
    <location>
        <begin position="9"/>
        <end position="37"/>
    </location>
</feature>
<dbReference type="AlphaFoldDB" id="A0A6N9HPC4"/>
<organism evidence="3 4">
    <name type="scientific">Pseudoduganella guangdongensis</name>
    <dbReference type="NCBI Taxonomy" id="2692179"/>
    <lineage>
        <taxon>Bacteria</taxon>
        <taxon>Pseudomonadati</taxon>
        <taxon>Pseudomonadota</taxon>
        <taxon>Betaproteobacteria</taxon>
        <taxon>Burkholderiales</taxon>
        <taxon>Oxalobacteraceae</taxon>
        <taxon>Telluria group</taxon>
        <taxon>Pseudoduganella</taxon>
    </lineage>
</organism>
<feature type="domain" description="Peptidoglycan binding-like" evidence="2">
    <location>
        <begin position="159"/>
        <end position="213"/>
    </location>
</feature>
<dbReference type="RefSeq" id="WP_202419875.1">
    <property type="nucleotide sequence ID" value="NZ_WWCJ01000028.1"/>
</dbReference>
<comment type="caution">
    <text evidence="3">The sequence shown here is derived from an EMBL/GenBank/DDBJ whole genome shotgun (WGS) entry which is preliminary data.</text>
</comment>
<evidence type="ECO:0000313" key="4">
    <source>
        <dbReference type="Proteomes" id="UP000448575"/>
    </source>
</evidence>
<proteinExistence type="predicted"/>
<accession>A0A6N9HPC4</accession>
<dbReference type="InterPro" id="IPR036365">
    <property type="entry name" value="PGBD-like_sf"/>
</dbReference>
<dbReference type="Proteomes" id="UP000448575">
    <property type="component" value="Unassembled WGS sequence"/>
</dbReference>